<proteinExistence type="predicted"/>
<dbReference type="EMBL" id="KV417304">
    <property type="protein sequence ID" value="KZO93045.1"/>
    <property type="molecule type" value="Genomic_DNA"/>
</dbReference>
<name>A0A167IX40_CALVF</name>
<sequence>MPAFDALTNLIQTIHDPPETFVLLSHVSNYSWQLKLFLIASELKCYASTKCEEISRDRKLVARDKEAAFKDWKTLADFIGSKIVAGDLHVTGWGTTKTEVIIDPGRPSSLTIPLTELDGGDAAATATDLIYMIANDARQTRRCALIPPTAPANQINPSPASTSKSIKSTKIQSAVPVPSAEEEELAKLKAELAAKEDELAREKARPKAENARPVAAPPKAVAGASTAMPGHARRIIKRAQFSDDEEEEESRPKGRSSAASASKTSEKKPEHTSAIKSKPTKPPAAPPKRALKRPEFDTDDEDADDAMRAKSKKPNSLGAAVASSSKSVVQSMSQTKPKARPATPVKRVARRAEFEDDEDEGEDGGPVGKKRKT</sequence>
<dbReference type="Proteomes" id="UP000076738">
    <property type="component" value="Unassembled WGS sequence"/>
</dbReference>
<keyword evidence="3" id="KW-1185">Reference proteome</keyword>
<reference evidence="2 3" key="1">
    <citation type="journal article" date="2016" name="Mol. Biol. Evol.">
        <title>Comparative Genomics of Early-Diverging Mushroom-Forming Fungi Provides Insights into the Origins of Lignocellulose Decay Capabilities.</title>
        <authorList>
            <person name="Nagy L.G."/>
            <person name="Riley R."/>
            <person name="Tritt A."/>
            <person name="Adam C."/>
            <person name="Daum C."/>
            <person name="Floudas D."/>
            <person name="Sun H."/>
            <person name="Yadav J.S."/>
            <person name="Pangilinan J."/>
            <person name="Larsson K.H."/>
            <person name="Matsuura K."/>
            <person name="Barry K."/>
            <person name="Labutti K."/>
            <person name="Kuo R."/>
            <person name="Ohm R.A."/>
            <person name="Bhattacharya S.S."/>
            <person name="Shirouzu T."/>
            <person name="Yoshinaga Y."/>
            <person name="Martin F.M."/>
            <person name="Grigoriev I.V."/>
            <person name="Hibbett D.S."/>
        </authorList>
    </citation>
    <scope>NUCLEOTIDE SEQUENCE [LARGE SCALE GENOMIC DNA]</scope>
    <source>
        <strain evidence="2 3">TUFC12733</strain>
    </source>
</reference>
<feature type="compositionally biased region" description="Acidic residues" evidence="1">
    <location>
        <begin position="354"/>
        <end position="363"/>
    </location>
</feature>
<feature type="compositionally biased region" description="Low complexity" evidence="1">
    <location>
        <begin position="157"/>
        <end position="174"/>
    </location>
</feature>
<evidence type="ECO:0000313" key="3">
    <source>
        <dbReference type="Proteomes" id="UP000076738"/>
    </source>
</evidence>
<evidence type="ECO:0000256" key="1">
    <source>
        <dbReference type="SAM" id="MobiDB-lite"/>
    </source>
</evidence>
<accession>A0A167IX40</accession>
<protein>
    <submittedName>
        <fullName evidence="2">Uncharacterized protein</fullName>
    </submittedName>
</protein>
<dbReference type="AlphaFoldDB" id="A0A167IX40"/>
<evidence type="ECO:0000313" key="2">
    <source>
        <dbReference type="EMBL" id="KZO93045.1"/>
    </source>
</evidence>
<feature type="compositionally biased region" description="Basic and acidic residues" evidence="1">
    <location>
        <begin position="197"/>
        <end position="210"/>
    </location>
</feature>
<feature type="region of interest" description="Disordered" evidence="1">
    <location>
        <begin position="197"/>
        <end position="373"/>
    </location>
</feature>
<gene>
    <name evidence="2" type="ORF">CALVIDRAFT_600976</name>
</gene>
<feature type="compositionally biased region" description="Basic and acidic residues" evidence="1">
    <location>
        <begin position="264"/>
        <end position="273"/>
    </location>
</feature>
<organism evidence="2 3">
    <name type="scientific">Calocera viscosa (strain TUFC12733)</name>
    <dbReference type="NCBI Taxonomy" id="1330018"/>
    <lineage>
        <taxon>Eukaryota</taxon>
        <taxon>Fungi</taxon>
        <taxon>Dikarya</taxon>
        <taxon>Basidiomycota</taxon>
        <taxon>Agaricomycotina</taxon>
        <taxon>Dacrymycetes</taxon>
        <taxon>Dacrymycetales</taxon>
        <taxon>Dacrymycetaceae</taxon>
        <taxon>Calocera</taxon>
    </lineage>
</organism>
<feature type="compositionally biased region" description="Low complexity" evidence="1">
    <location>
        <begin position="316"/>
        <end position="333"/>
    </location>
</feature>
<feature type="compositionally biased region" description="Low complexity" evidence="1">
    <location>
        <begin position="211"/>
        <end position="227"/>
    </location>
</feature>
<dbReference type="OrthoDB" id="3363721at2759"/>
<feature type="region of interest" description="Disordered" evidence="1">
    <location>
        <begin position="148"/>
        <end position="182"/>
    </location>
</feature>